<evidence type="ECO:0000313" key="4">
    <source>
        <dbReference type="EMBL" id="MDC7717205.1"/>
    </source>
</evidence>
<protein>
    <submittedName>
        <fullName evidence="4">Methyl-accepting chemotaxis protein</fullName>
    </submittedName>
</protein>
<dbReference type="SUPFAM" id="SSF53850">
    <property type="entry name" value="Periplasmic binding protein-like II"/>
    <property type="match status" value="1"/>
</dbReference>
<sequence length="564" mass="60532">MLSVFRRAWRRPDTARLLPLADVAPPSSTAGDVLPAVDDAPVVRLLHTVTAMQHGMVRGLDAQRQLAAEIEVRSSRMQSALTQSATQVQQSASIADGLRQALAAEVAQVAGDIRRELAAAVALIDHKAAQALGVIEETSDIAKMVNLLALNAAIEAARAGEQGRGFAVVADEVRRLAQRTLESSALAMQHMDLGEVQQQVAALVSASDAKLASLIDRLGIRLGDMAQLFDALGSNMQALSDTNRLVTEAAPQVAQRAALLLGHAERAARVANSLAEALPQPVAQRQQAVQQLLRQQQLPVQAAYDRLADIRARGLLRVAVEPAFTGLSFRLRDGQALQGLDIDYATAFAGWLGVRVQFVEHSWDQCPDLLHFGRQPGEPLADLVWSAMPAGIALPGLWLSQPYCTTPFVLVRRAGDSRIRSLDDLDGKVLGVGNDPSALAALQAAGVRWQANQDVPGGRVQLANLLLYSDQRRIHAAVAEGSVDAFAVERTIFHWAAVDAASPWRGRLDILPTPLTPTPWHYCVAVAPLAENTALLQAINTFLADFLPGARRAAIEQRWQGGAV</sequence>
<dbReference type="InterPro" id="IPR001638">
    <property type="entry name" value="Solute-binding_3/MltF_N"/>
</dbReference>
<dbReference type="Pfam" id="PF00015">
    <property type="entry name" value="MCPsignal"/>
    <property type="match status" value="1"/>
</dbReference>
<dbReference type="SMART" id="SM00062">
    <property type="entry name" value="PBPb"/>
    <property type="match status" value="1"/>
</dbReference>
<dbReference type="SUPFAM" id="SSF58104">
    <property type="entry name" value="Methyl-accepting chemotaxis protein (MCP) signaling domain"/>
    <property type="match status" value="1"/>
</dbReference>
<keyword evidence="5" id="KW-1185">Reference proteome</keyword>
<dbReference type="SMART" id="SM00283">
    <property type="entry name" value="MA"/>
    <property type="match status" value="1"/>
</dbReference>
<proteinExistence type="predicted"/>
<dbReference type="Pfam" id="PF00497">
    <property type="entry name" value="SBP_bac_3"/>
    <property type="match status" value="1"/>
</dbReference>
<dbReference type="Gene3D" id="3.40.190.10">
    <property type="entry name" value="Periplasmic binding protein-like II"/>
    <property type="match status" value="2"/>
</dbReference>
<dbReference type="PANTHER" id="PTHR32089:SF112">
    <property type="entry name" value="LYSOZYME-LIKE PROTEIN-RELATED"/>
    <property type="match status" value="1"/>
</dbReference>
<accession>A0ABT5IXB9</accession>
<dbReference type="PROSITE" id="PS50111">
    <property type="entry name" value="CHEMOTAXIS_TRANSDUC_2"/>
    <property type="match status" value="1"/>
</dbReference>
<dbReference type="Proteomes" id="UP001219956">
    <property type="component" value="Unassembled WGS sequence"/>
</dbReference>
<reference evidence="4 5" key="1">
    <citation type="submission" date="2023-01" db="EMBL/GenBank/DDBJ databases">
        <title>Novel species of the genus Vogesella isolated from rivers.</title>
        <authorList>
            <person name="Lu H."/>
        </authorList>
    </citation>
    <scope>NUCLEOTIDE SEQUENCE [LARGE SCALE GENOMIC DNA]</scope>
    <source>
        <strain evidence="4 5">DC21W</strain>
    </source>
</reference>
<dbReference type="Gene3D" id="1.10.287.950">
    <property type="entry name" value="Methyl-accepting chemotaxis protein"/>
    <property type="match status" value="1"/>
</dbReference>
<evidence type="ECO:0000259" key="3">
    <source>
        <dbReference type="PROSITE" id="PS50111"/>
    </source>
</evidence>
<dbReference type="RefSeq" id="WP_272751559.1">
    <property type="nucleotide sequence ID" value="NZ_JAQQLF010000009.1"/>
</dbReference>
<evidence type="ECO:0000313" key="5">
    <source>
        <dbReference type="Proteomes" id="UP001219956"/>
    </source>
</evidence>
<dbReference type="InterPro" id="IPR004089">
    <property type="entry name" value="MCPsignal_dom"/>
</dbReference>
<comment type="caution">
    <text evidence="4">The sequence shown here is derived from an EMBL/GenBank/DDBJ whole genome shotgun (WGS) entry which is preliminary data.</text>
</comment>
<evidence type="ECO:0000256" key="1">
    <source>
        <dbReference type="ARBA" id="ARBA00023224"/>
    </source>
</evidence>
<name>A0ABT5IXB9_9NEIS</name>
<dbReference type="PANTHER" id="PTHR32089">
    <property type="entry name" value="METHYL-ACCEPTING CHEMOTAXIS PROTEIN MCPB"/>
    <property type="match status" value="1"/>
</dbReference>
<organism evidence="4 5">
    <name type="scientific">Vogesella aquatica</name>
    <dbReference type="NCBI Taxonomy" id="2984206"/>
    <lineage>
        <taxon>Bacteria</taxon>
        <taxon>Pseudomonadati</taxon>
        <taxon>Pseudomonadota</taxon>
        <taxon>Betaproteobacteria</taxon>
        <taxon>Neisseriales</taxon>
        <taxon>Chromobacteriaceae</taxon>
        <taxon>Vogesella</taxon>
    </lineage>
</organism>
<dbReference type="EMBL" id="JAQQLF010000009">
    <property type="protein sequence ID" value="MDC7717205.1"/>
    <property type="molecule type" value="Genomic_DNA"/>
</dbReference>
<feature type="domain" description="Methyl-accepting transducer" evidence="3">
    <location>
        <begin position="38"/>
        <end position="184"/>
    </location>
</feature>
<evidence type="ECO:0000256" key="2">
    <source>
        <dbReference type="PROSITE-ProRule" id="PRU00284"/>
    </source>
</evidence>
<keyword evidence="1 2" id="KW-0807">Transducer</keyword>
<gene>
    <name evidence="4" type="ORF">PQU95_08250</name>
</gene>